<dbReference type="RefSeq" id="WP_180283112.1">
    <property type="nucleotide sequence ID" value="NZ_JABFDB010000011.1"/>
</dbReference>
<gene>
    <name evidence="1" type="ORF">HND93_16660</name>
</gene>
<evidence type="ECO:0000313" key="1">
    <source>
        <dbReference type="EMBL" id="NYZ21349.1"/>
    </source>
</evidence>
<comment type="caution">
    <text evidence="1">The sequence shown here is derived from an EMBL/GenBank/DDBJ whole genome shotgun (WGS) entry which is preliminary data.</text>
</comment>
<keyword evidence="2" id="KW-1185">Reference proteome</keyword>
<protein>
    <submittedName>
        <fullName evidence="1">Uncharacterized protein</fullName>
    </submittedName>
</protein>
<name>A0ABX2TE94_9PROT</name>
<accession>A0ABX2TE94</accession>
<organism evidence="1 2">
    <name type="scientific">Azospirillum oleiclasticum</name>
    <dbReference type="NCBI Taxonomy" id="2735135"/>
    <lineage>
        <taxon>Bacteria</taxon>
        <taxon>Pseudomonadati</taxon>
        <taxon>Pseudomonadota</taxon>
        <taxon>Alphaproteobacteria</taxon>
        <taxon>Rhodospirillales</taxon>
        <taxon>Azospirillaceae</taxon>
        <taxon>Azospirillum</taxon>
    </lineage>
</organism>
<reference evidence="1 2" key="1">
    <citation type="submission" date="2020-05" db="EMBL/GenBank/DDBJ databases">
        <title>Azospirillum oleiclasticum sp. nov, a nitrogen-fixing and heavy crude oil-emulsifying bacterium isolated from the crude oil of Yumen Oilfield.</title>
        <authorList>
            <person name="Wu D."/>
            <person name="Cai M."/>
            <person name="Zhang X."/>
        </authorList>
    </citation>
    <scope>NUCLEOTIDE SEQUENCE [LARGE SCALE GENOMIC DNA]</scope>
    <source>
        <strain evidence="1 2">ROY-1-1-2</strain>
    </source>
</reference>
<dbReference type="Proteomes" id="UP000584642">
    <property type="component" value="Unassembled WGS sequence"/>
</dbReference>
<dbReference type="EMBL" id="JABFDB010000011">
    <property type="protein sequence ID" value="NYZ21349.1"/>
    <property type="molecule type" value="Genomic_DNA"/>
</dbReference>
<sequence>MDRSDQILTAIETLGRTLNAKIESTAAELRAELRAEIGRLEAAMKTEFRVVNARLDEQRQTINAPIPQRIAAVGRIDAAEWRRSAVGAAFGRHGQLFAYEWVKVRRTDIRVRQTELVRRAKECGRSIMGRTPP</sequence>
<proteinExistence type="predicted"/>
<evidence type="ECO:0000313" key="2">
    <source>
        <dbReference type="Proteomes" id="UP000584642"/>
    </source>
</evidence>